<dbReference type="Proteomes" id="UP000694621">
    <property type="component" value="Unplaced"/>
</dbReference>
<dbReference type="FunFam" id="3.30.505.10:FF:000036">
    <property type="entry name" value="Suppressor of cytokine signaling 6"/>
    <property type="match status" value="1"/>
</dbReference>
<dbReference type="EMBL" id="JAICCE010000004">
    <property type="protein sequence ID" value="KAG9278385.1"/>
    <property type="molecule type" value="Genomic_DNA"/>
</dbReference>
<feature type="region of interest" description="Disordered" evidence="9">
    <location>
        <begin position="115"/>
        <end position="139"/>
    </location>
</feature>
<keyword evidence="4" id="KW-0833">Ubl conjugation pathway</keyword>
<evidence type="ECO:0000256" key="9">
    <source>
        <dbReference type="SAM" id="MobiDB-lite"/>
    </source>
</evidence>
<proteinExistence type="predicted"/>
<feature type="region of interest" description="Disordered" evidence="9">
    <location>
        <begin position="58"/>
        <end position="95"/>
    </location>
</feature>
<accession>A0A8B9K535</accession>
<dbReference type="GO" id="GO:0046935">
    <property type="term" value="F:1-phosphatidylinositol-3-kinase regulator activity"/>
    <property type="evidence" value="ECO:0007669"/>
    <property type="project" value="TreeGrafter"/>
</dbReference>
<evidence type="ECO:0000256" key="3">
    <source>
        <dbReference type="ARBA" id="ARBA00022700"/>
    </source>
</evidence>
<evidence type="ECO:0000313" key="12">
    <source>
        <dbReference type="EMBL" id="KAG9278385.1"/>
    </source>
</evidence>
<dbReference type="OMA" id="FLVWHSS"/>
<evidence type="ECO:0000256" key="1">
    <source>
        <dbReference type="ARBA" id="ARBA00004906"/>
    </source>
</evidence>
<evidence type="ECO:0000256" key="2">
    <source>
        <dbReference type="ARBA" id="ARBA00022604"/>
    </source>
</evidence>
<dbReference type="Ensembl" id="ENSAMXT00005033177.1">
    <property type="protein sequence ID" value="ENSAMXP00005030291.1"/>
    <property type="gene ID" value="ENSAMXG00005014884.1"/>
</dbReference>
<dbReference type="FunFam" id="1.10.750.20:FF:000002">
    <property type="entry name" value="Suppressor of cytokine signaling 2"/>
    <property type="match status" value="1"/>
</dbReference>
<keyword evidence="3" id="KW-0734">Signal transduction inhibitor</keyword>
<protein>
    <recommendedName>
        <fullName evidence="7">Suppressor of cytokine signaling 6</fullName>
    </recommendedName>
</protein>
<comment type="function">
    <text evidence="6">SOCS family proteins form part of a classical negative feedback system that regulates cytokine signal transduction. May be a substrate recognition component of a SCF-like ECS (Elongin BC-CUL2/5-SOCS-box protein) E3 ubiquitin-protein ligase complex which mediates the ubiquitination and subsequent proteasomal degradation of target proteins. Regulates KIT degradation by ubiquitination of the tyrosine-phosphorylated receptor.</text>
</comment>
<feature type="compositionally biased region" description="Basic residues" evidence="9">
    <location>
        <begin position="77"/>
        <end position="89"/>
    </location>
</feature>
<dbReference type="Proteomes" id="UP000752171">
    <property type="component" value="Unassembled WGS sequence"/>
</dbReference>
<dbReference type="InterPro" id="IPR036860">
    <property type="entry name" value="SH2_dom_sf"/>
</dbReference>
<dbReference type="UniPathway" id="UPA00143"/>
<dbReference type="Gene3D" id="3.30.505.10">
    <property type="entry name" value="SH2 domain"/>
    <property type="match status" value="1"/>
</dbReference>
<dbReference type="GO" id="GO:0005829">
    <property type="term" value="C:cytosol"/>
    <property type="evidence" value="ECO:0007669"/>
    <property type="project" value="UniProtKB-ARBA"/>
</dbReference>
<dbReference type="GO" id="GO:0035556">
    <property type="term" value="P:intracellular signal transduction"/>
    <property type="evidence" value="ECO:0007669"/>
    <property type="project" value="InterPro"/>
</dbReference>
<dbReference type="GO" id="GO:0046854">
    <property type="term" value="P:phosphatidylinositol phosphate biosynthetic process"/>
    <property type="evidence" value="ECO:0007669"/>
    <property type="project" value="TreeGrafter"/>
</dbReference>
<evidence type="ECO:0000259" key="11">
    <source>
        <dbReference type="PROSITE" id="PS50225"/>
    </source>
</evidence>
<dbReference type="PANTHER" id="PTHR10155:SF28">
    <property type="entry name" value="SUPPRESSOR OF CYTOKINE SIGNALING 6"/>
    <property type="match status" value="1"/>
</dbReference>
<dbReference type="AlphaFoldDB" id="A0A8B9K535"/>
<evidence type="ECO:0000256" key="5">
    <source>
        <dbReference type="ARBA" id="ARBA00022999"/>
    </source>
</evidence>
<dbReference type="Gene3D" id="1.10.750.20">
    <property type="entry name" value="SOCS box"/>
    <property type="match status" value="1"/>
</dbReference>
<dbReference type="InterPro" id="IPR037345">
    <property type="entry name" value="SOCS6_SOCS"/>
</dbReference>
<dbReference type="SUPFAM" id="SSF55550">
    <property type="entry name" value="SH2 domain"/>
    <property type="match status" value="1"/>
</dbReference>
<keyword evidence="5 8" id="KW-0727">SH2 domain</keyword>
<dbReference type="GO" id="GO:0005942">
    <property type="term" value="C:phosphatidylinositol 3-kinase complex"/>
    <property type="evidence" value="ECO:0007669"/>
    <property type="project" value="TreeGrafter"/>
</dbReference>
<dbReference type="SUPFAM" id="SSF158235">
    <property type="entry name" value="SOCS box-like"/>
    <property type="match status" value="1"/>
</dbReference>
<dbReference type="OrthoDB" id="6270897at2759"/>
<evidence type="ECO:0000256" key="8">
    <source>
        <dbReference type="PROSITE-ProRule" id="PRU00191"/>
    </source>
</evidence>
<gene>
    <name evidence="12" type="primary">SOCS6</name>
    <name evidence="12" type="ORF">AMEX_G6257</name>
</gene>
<dbReference type="KEGG" id="amex:103025195"/>
<dbReference type="InterPro" id="IPR036036">
    <property type="entry name" value="SOCS_box-like_dom_sf"/>
</dbReference>
<evidence type="ECO:0000313" key="15">
    <source>
        <dbReference type="Proteomes" id="UP000752171"/>
    </source>
</evidence>
<evidence type="ECO:0000313" key="14">
    <source>
        <dbReference type="Proteomes" id="UP000694621"/>
    </source>
</evidence>
<dbReference type="GO" id="GO:0040008">
    <property type="term" value="P:regulation of growth"/>
    <property type="evidence" value="ECO:0007669"/>
    <property type="project" value="InterPro"/>
</dbReference>
<dbReference type="Pfam" id="PF00017">
    <property type="entry name" value="SH2"/>
    <property type="match status" value="1"/>
</dbReference>
<dbReference type="InterPro" id="IPR000980">
    <property type="entry name" value="SH2"/>
</dbReference>
<feature type="domain" description="SOCS box" evidence="11">
    <location>
        <begin position="479"/>
        <end position="528"/>
    </location>
</feature>
<evidence type="ECO:0000256" key="7">
    <source>
        <dbReference type="ARBA" id="ARBA00070640"/>
    </source>
</evidence>
<dbReference type="InterPro" id="IPR035865">
    <property type="entry name" value="SOCS6_SH2"/>
</dbReference>
<dbReference type="InterPro" id="IPR001496">
    <property type="entry name" value="SOCS_box"/>
</dbReference>
<organism evidence="13 14">
    <name type="scientific">Astyanax mexicanus</name>
    <name type="common">Blind cave fish</name>
    <name type="synonym">Astyanax fasciatus mexicanus</name>
    <dbReference type="NCBI Taxonomy" id="7994"/>
    <lineage>
        <taxon>Eukaryota</taxon>
        <taxon>Metazoa</taxon>
        <taxon>Chordata</taxon>
        <taxon>Craniata</taxon>
        <taxon>Vertebrata</taxon>
        <taxon>Euteleostomi</taxon>
        <taxon>Actinopterygii</taxon>
        <taxon>Neopterygii</taxon>
        <taxon>Teleostei</taxon>
        <taxon>Ostariophysi</taxon>
        <taxon>Characiformes</taxon>
        <taxon>Characoidei</taxon>
        <taxon>Acestrorhamphidae</taxon>
        <taxon>Acestrorhamphinae</taxon>
        <taxon>Astyanax</taxon>
    </lineage>
</organism>
<reference evidence="12 15" key="1">
    <citation type="submission" date="2021-07" db="EMBL/GenBank/DDBJ databases">
        <authorList>
            <person name="Imarazene B."/>
            <person name="Zahm M."/>
            <person name="Klopp C."/>
            <person name="Cabau C."/>
            <person name="Beille S."/>
            <person name="Jouanno E."/>
            <person name="Castinel A."/>
            <person name="Lluch J."/>
            <person name="Gil L."/>
            <person name="Kuchtly C."/>
            <person name="Lopez Roques C."/>
            <person name="Donnadieu C."/>
            <person name="Parrinello H."/>
            <person name="Journot L."/>
            <person name="Du K."/>
            <person name="Schartl M."/>
            <person name="Retaux S."/>
            <person name="Guiguen Y."/>
        </authorList>
    </citation>
    <scope>NUCLEOTIDE SEQUENCE [LARGE SCALE GENOMIC DNA]</scope>
    <source>
        <strain evidence="12">Pach_M1</strain>
        <tissue evidence="12">Testis</tissue>
    </source>
</reference>
<evidence type="ECO:0000313" key="13">
    <source>
        <dbReference type="Ensembl" id="ENSAMXP00005030291.1"/>
    </source>
</evidence>
<reference evidence="13" key="2">
    <citation type="submission" date="2025-05" db="UniProtKB">
        <authorList>
            <consortium name="Ensembl"/>
        </authorList>
    </citation>
    <scope>IDENTIFICATION</scope>
</reference>
<dbReference type="SMART" id="SM00253">
    <property type="entry name" value="SOCS"/>
    <property type="match status" value="1"/>
</dbReference>
<dbReference type="SMART" id="SM00252">
    <property type="entry name" value="SH2"/>
    <property type="match status" value="1"/>
</dbReference>
<dbReference type="PROSITE" id="PS50225">
    <property type="entry name" value="SOCS"/>
    <property type="match status" value="1"/>
</dbReference>
<name>A0A8B9K535_ASTMX</name>
<comment type="pathway">
    <text evidence="1">Protein modification; protein ubiquitination.</text>
</comment>
<sequence length="528" mass="58470">MKKISLKTIRKSLSIKGKEEKAVEYAISQPDLSASFPAEDALYGGCYSKELVGRDLDGEEAKGSKNRSKSESLMGSLKRRLSTKQKPKVKGSSPSVCSIDDDMFSSSSAPITFSDLKSQHSSRSTSLRSHHYSPTPWPLRPTNSEETCIKLDAKVKALIHSSGSSPVLNAVRKDFLELQRDGLFEGSSGSSFKSSNPQNGDLHLDMADHVPVVIGLAAQDYIQYTMPLDDGLFSEEGSRSFCLDGTSPMDVVSQTEGCSLNVDEESIAHDLLSPDIFMEPSVNRLLFSTANALLQGSRLEAPLSPLLPQVPGAQLPRSLSELDGTHSQVAESVIHHLSFDPSSAPGVQRVYDAVQSSGPMVVTSLTVELKKLAKQGWYWGPITRWEAEEKLTNLPDGSFLVRDSSDDRYLLSLSFRSQGKTLHTRIEHSNGSFSFYEQPDIEGHTSIVDLIDNSIRDSENGAFCYSRSRLPGSATYPVRLTNPVSRFMQVRSLQYSCRFIIRQYTRIDLIQKLPLPNKMKDYLQEKHY</sequence>
<evidence type="ECO:0000259" key="10">
    <source>
        <dbReference type="PROSITE" id="PS50001"/>
    </source>
</evidence>
<dbReference type="CDD" id="cd10387">
    <property type="entry name" value="SH2_SOCS6"/>
    <property type="match status" value="1"/>
</dbReference>
<keyword evidence="2" id="KW-0341">Growth regulation</keyword>
<dbReference type="PANTHER" id="PTHR10155">
    <property type="entry name" value="PHOSPHATIDYLINOSITOL 3-KINASE REGULATORY SUBUNIT"/>
    <property type="match status" value="1"/>
</dbReference>
<dbReference type="GO" id="GO:0009968">
    <property type="term" value="P:negative regulation of signal transduction"/>
    <property type="evidence" value="ECO:0007669"/>
    <property type="project" value="UniProtKB-KW"/>
</dbReference>
<dbReference type="GO" id="GO:0016567">
    <property type="term" value="P:protein ubiquitination"/>
    <property type="evidence" value="ECO:0007669"/>
    <property type="project" value="UniProtKB-UniPathway"/>
</dbReference>
<dbReference type="CDD" id="cd03740">
    <property type="entry name" value="SOCS_SOCS6"/>
    <property type="match status" value="1"/>
</dbReference>
<dbReference type="Pfam" id="PF07525">
    <property type="entry name" value="SOCS_box"/>
    <property type="match status" value="1"/>
</dbReference>
<evidence type="ECO:0000256" key="4">
    <source>
        <dbReference type="ARBA" id="ARBA00022786"/>
    </source>
</evidence>
<feature type="domain" description="SH2" evidence="10">
    <location>
        <begin position="377"/>
        <end position="484"/>
    </location>
</feature>
<dbReference type="SMART" id="SM00969">
    <property type="entry name" value="SOCS_box"/>
    <property type="match status" value="1"/>
</dbReference>
<dbReference type="PROSITE" id="PS50001">
    <property type="entry name" value="SH2"/>
    <property type="match status" value="1"/>
</dbReference>
<evidence type="ECO:0000256" key="6">
    <source>
        <dbReference type="ARBA" id="ARBA00053794"/>
    </source>
</evidence>